<accession>A0A0A9EZX2</accession>
<dbReference type="PANTHER" id="PTHR31973:SF93">
    <property type="entry name" value="OS01G0595300 PROTEIN"/>
    <property type="match status" value="1"/>
</dbReference>
<evidence type="ECO:0000256" key="1">
    <source>
        <dbReference type="ARBA" id="ARBA00022723"/>
    </source>
</evidence>
<dbReference type="EMBL" id="GBRH01194445">
    <property type="protein sequence ID" value="JAE03451.1"/>
    <property type="molecule type" value="Transcribed_RNA"/>
</dbReference>
<sequence length="353" mass="40522">MMFPLAFGVVDSESDENWMWFVSELRKMLGVNTDKMPILTILSERKPQVVEAVEANFPTAFHGFCLRYVSENFRDEFKNPKLLNLFWSAVYALTAAEFDSKVNEMMQVQDVMPWLGRFPPNLWAIALFEGIRYGHFSLGITEILYNLSLECHELPIVQTVEHIRQQLTCWFAERCNMAQSYNSVLVPSAEKLVSEAISDSLCYQVLRANKVEFEIVSSERTNIVDTQARCCSCRRWQIYGLPCAHAVAALLSCGEDPRLYAHDCFSVMKYRETYSQPIYPIPDRSHWNNLSSGLQGVGSKADVMLIPPKIRRPPGRPKMKILKMESLKRPKRIVQCGRCHLLGHSQKKCLLRS</sequence>
<evidence type="ECO:0000256" key="3">
    <source>
        <dbReference type="ARBA" id="ARBA00022833"/>
    </source>
</evidence>
<keyword evidence="2 4" id="KW-0863">Zinc-finger</keyword>
<proteinExistence type="predicted"/>
<dbReference type="GO" id="GO:0008270">
    <property type="term" value="F:zinc ion binding"/>
    <property type="evidence" value="ECO:0007669"/>
    <property type="project" value="UniProtKB-KW"/>
</dbReference>
<dbReference type="SMART" id="SM00575">
    <property type="entry name" value="ZnF_PMZ"/>
    <property type="match status" value="1"/>
</dbReference>
<dbReference type="AlphaFoldDB" id="A0A0A9EZX2"/>
<dbReference type="Pfam" id="PF10551">
    <property type="entry name" value="MULE"/>
    <property type="match status" value="1"/>
</dbReference>
<organism evidence="6">
    <name type="scientific">Arundo donax</name>
    <name type="common">Giant reed</name>
    <name type="synonym">Donax arundinaceus</name>
    <dbReference type="NCBI Taxonomy" id="35708"/>
    <lineage>
        <taxon>Eukaryota</taxon>
        <taxon>Viridiplantae</taxon>
        <taxon>Streptophyta</taxon>
        <taxon>Embryophyta</taxon>
        <taxon>Tracheophyta</taxon>
        <taxon>Spermatophyta</taxon>
        <taxon>Magnoliopsida</taxon>
        <taxon>Liliopsida</taxon>
        <taxon>Poales</taxon>
        <taxon>Poaceae</taxon>
        <taxon>PACMAD clade</taxon>
        <taxon>Arundinoideae</taxon>
        <taxon>Arundineae</taxon>
        <taxon>Arundo</taxon>
    </lineage>
</organism>
<reference evidence="6" key="1">
    <citation type="submission" date="2014-09" db="EMBL/GenBank/DDBJ databases">
        <authorList>
            <person name="Magalhaes I.L.F."/>
            <person name="Oliveira U."/>
            <person name="Santos F.R."/>
            <person name="Vidigal T.H.D.A."/>
            <person name="Brescovit A.D."/>
            <person name="Santos A.J."/>
        </authorList>
    </citation>
    <scope>NUCLEOTIDE SEQUENCE</scope>
    <source>
        <tissue evidence="6">Shoot tissue taken approximately 20 cm above the soil surface</tissue>
    </source>
</reference>
<evidence type="ECO:0000313" key="6">
    <source>
        <dbReference type="EMBL" id="JAE03451.1"/>
    </source>
</evidence>
<reference evidence="6" key="2">
    <citation type="journal article" date="2015" name="Data Brief">
        <title>Shoot transcriptome of the giant reed, Arundo donax.</title>
        <authorList>
            <person name="Barrero R.A."/>
            <person name="Guerrero F.D."/>
            <person name="Moolhuijzen P."/>
            <person name="Goolsby J.A."/>
            <person name="Tidwell J."/>
            <person name="Bellgard S.E."/>
            <person name="Bellgard M.I."/>
        </authorList>
    </citation>
    <scope>NUCLEOTIDE SEQUENCE</scope>
    <source>
        <tissue evidence="6">Shoot tissue taken approximately 20 cm above the soil surface</tissue>
    </source>
</reference>
<dbReference type="InterPro" id="IPR007527">
    <property type="entry name" value="Znf_SWIM"/>
</dbReference>
<keyword evidence="3" id="KW-0862">Zinc</keyword>
<evidence type="ECO:0000256" key="2">
    <source>
        <dbReference type="ARBA" id="ARBA00022771"/>
    </source>
</evidence>
<dbReference type="Pfam" id="PF04434">
    <property type="entry name" value="SWIM"/>
    <property type="match status" value="1"/>
</dbReference>
<dbReference type="PANTHER" id="PTHR31973">
    <property type="entry name" value="POLYPROTEIN, PUTATIVE-RELATED"/>
    <property type="match status" value="1"/>
</dbReference>
<dbReference type="InterPro" id="IPR006564">
    <property type="entry name" value="Znf_PMZ"/>
</dbReference>
<keyword evidence="1" id="KW-0479">Metal-binding</keyword>
<dbReference type="PROSITE" id="PS50966">
    <property type="entry name" value="ZF_SWIM"/>
    <property type="match status" value="1"/>
</dbReference>
<protein>
    <recommendedName>
        <fullName evidence="5">SWIM-type domain-containing protein</fullName>
    </recommendedName>
</protein>
<evidence type="ECO:0000256" key="4">
    <source>
        <dbReference type="PROSITE-ProRule" id="PRU00325"/>
    </source>
</evidence>
<name>A0A0A9EZX2_ARUDO</name>
<dbReference type="InterPro" id="IPR018289">
    <property type="entry name" value="MULE_transposase_dom"/>
</dbReference>
<evidence type="ECO:0000259" key="5">
    <source>
        <dbReference type="PROSITE" id="PS50966"/>
    </source>
</evidence>
<feature type="domain" description="SWIM-type" evidence="5">
    <location>
        <begin position="213"/>
        <end position="254"/>
    </location>
</feature>